<evidence type="ECO:0000256" key="2">
    <source>
        <dbReference type="SAM" id="Phobius"/>
    </source>
</evidence>
<evidence type="ECO:0000256" key="1">
    <source>
        <dbReference type="SAM" id="MobiDB-lite"/>
    </source>
</evidence>
<organism evidence="3 4">
    <name type="scientific">Purpureocillium lilacinum</name>
    <name type="common">Paecilomyces lilacinus</name>
    <dbReference type="NCBI Taxonomy" id="33203"/>
    <lineage>
        <taxon>Eukaryota</taxon>
        <taxon>Fungi</taxon>
        <taxon>Dikarya</taxon>
        <taxon>Ascomycota</taxon>
        <taxon>Pezizomycotina</taxon>
        <taxon>Sordariomycetes</taxon>
        <taxon>Hypocreomycetidae</taxon>
        <taxon>Hypocreales</taxon>
        <taxon>Ophiocordycipitaceae</taxon>
        <taxon>Purpureocillium</taxon>
    </lineage>
</organism>
<keyword evidence="2" id="KW-0812">Transmembrane</keyword>
<evidence type="ECO:0000313" key="3">
    <source>
        <dbReference type="EMBL" id="KAK4091525.1"/>
    </source>
</evidence>
<protein>
    <submittedName>
        <fullName evidence="3">Uncharacterized protein</fullName>
    </submittedName>
</protein>
<evidence type="ECO:0000313" key="4">
    <source>
        <dbReference type="Proteomes" id="UP001287286"/>
    </source>
</evidence>
<name>A0ABR0C5S9_PURLI</name>
<reference evidence="3 4" key="1">
    <citation type="journal article" date="2024" name="Microbiol. Resour. Announc.">
        <title>Genome annotations for the ascomycete fungi Trichoderma harzianum, Trichoderma aggressivum, and Purpureocillium lilacinum.</title>
        <authorList>
            <person name="Beijen E.P.W."/>
            <person name="Ohm R.A."/>
        </authorList>
    </citation>
    <scope>NUCLEOTIDE SEQUENCE [LARGE SCALE GENOMIC DNA]</scope>
    <source>
        <strain evidence="3 4">CBS 150709</strain>
    </source>
</reference>
<dbReference type="Proteomes" id="UP001287286">
    <property type="component" value="Unassembled WGS sequence"/>
</dbReference>
<dbReference type="EMBL" id="JAWRVI010000011">
    <property type="protein sequence ID" value="KAK4091525.1"/>
    <property type="molecule type" value="Genomic_DNA"/>
</dbReference>
<keyword evidence="2" id="KW-1133">Transmembrane helix</keyword>
<feature type="transmembrane region" description="Helical" evidence="2">
    <location>
        <begin position="27"/>
        <end position="44"/>
    </location>
</feature>
<gene>
    <name evidence="3" type="ORF">Purlil1_3955</name>
</gene>
<accession>A0ABR0C5S9</accession>
<proteinExistence type="predicted"/>
<feature type="region of interest" description="Disordered" evidence="1">
    <location>
        <begin position="197"/>
        <end position="217"/>
    </location>
</feature>
<keyword evidence="2" id="KW-0472">Membrane</keyword>
<sequence>MHGRRANEWEPDTATKWRFVHAHHGPSVWLVVFFPLAGLGNVLLHRQGFVPGMARGSGGRHAGDQIWRSIWPSRTLGQVCEAGRVWLSTAPRRTHRITSQRLETPTQTEPDISAAPTRCHVRRGRFETRRTVGQRMGQDEECRIPGLGEQWRTEHAGRTSARQLRISYLASTGGRVQYRTVPHRTCLHYPENGPITAEADSWKEPGGGGASSQSMQPWRSLQEVADYGGKPRSHCTCLLAEYLSEYGVPAVLSTLAGRAVRSFSRFFLAKASQAAACRALLTARPAQTSYLPAPLVAPPRVSPITSPTMAEATGLQYSTYLLGPCYPPCAQWATEAWLDEWKLAGSSQPETHELRRSALLIEQGPAVLDGSADAHRQGTRHRCRLQTWSTPPHATILWACVPLFFVLGPIIPTTTHHHPPTAVMMVSPKPVRVRRPVTSANDVIRARLGCSWHLPQDLTETGMSGRALAAIFG</sequence>
<keyword evidence="4" id="KW-1185">Reference proteome</keyword>
<comment type="caution">
    <text evidence="3">The sequence shown here is derived from an EMBL/GenBank/DDBJ whole genome shotgun (WGS) entry which is preliminary data.</text>
</comment>